<keyword evidence="6" id="KW-0460">Magnesium</keyword>
<dbReference type="AlphaFoldDB" id="A0A1L9SDW2"/>
<dbReference type="InterPro" id="IPR036649">
    <property type="entry name" value="Pyrophosphatase_sf"/>
</dbReference>
<reference evidence="8" key="1">
    <citation type="journal article" date="2017" name="Genome Biol.">
        <title>Comparative genomics reveals high biological diversity and specific adaptations in the industrially and medically important fungal genus Aspergillus.</title>
        <authorList>
            <person name="de Vries R.P."/>
            <person name="Riley R."/>
            <person name="Wiebenga A."/>
            <person name="Aguilar-Osorio G."/>
            <person name="Amillis S."/>
            <person name="Uchima C.A."/>
            <person name="Anderluh G."/>
            <person name="Asadollahi M."/>
            <person name="Askin M."/>
            <person name="Barry K."/>
            <person name="Battaglia E."/>
            <person name="Bayram O."/>
            <person name="Benocci T."/>
            <person name="Braus-Stromeyer S.A."/>
            <person name="Caldana C."/>
            <person name="Canovas D."/>
            <person name="Cerqueira G.C."/>
            <person name="Chen F."/>
            <person name="Chen W."/>
            <person name="Choi C."/>
            <person name="Clum A."/>
            <person name="Dos Santos R.A."/>
            <person name="Damasio A.R."/>
            <person name="Diallinas G."/>
            <person name="Emri T."/>
            <person name="Fekete E."/>
            <person name="Flipphi M."/>
            <person name="Freyberg S."/>
            <person name="Gallo A."/>
            <person name="Gournas C."/>
            <person name="Habgood R."/>
            <person name="Hainaut M."/>
            <person name="Harispe M.L."/>
            <person name="Henrissat B."/>
            <person name="Hilden K.S."/>
            <person name="Hope R."/>
            <person name="Hossain A."/>
            <person name="Karabika E."/>
            <person name="Karaffa L."/>
            <person name="Karanyi Z."/>
            <person name="Krasevec N."/>
            <person name="Kuo A."/>
            <person name="Kusch H."/>
            <person name="LaButti K."/>
            <person name="Lagendijk E.L."/>
            <person name="Lapidus A."/>
            <person name="Levasseur A."/>
            <person name="Lindquist E."/>
            <person name="Lipzen A."/>
            <person name="Logrieco A.F."/>
            <person name="MacCabe A."/>
            <person name="Maekelae M.R."/>
            <person name="Malavazi I."/>
            <person name="Melin P."/>
            <person name="Meyer V."/>
            <person name="Mielnichuk N."/>
            <person name="Miskei M."/>
            <person name="Molnar A.P."/>
            <person name="Mule G."/>
            <person name="Ngan C.Y."/>
            <person name="Orejas M."/>
            <person name="Orosz E."/>
            <person name="Ouedraogo J.P."/>
            <person name="Overkamp K.M."/>
            <person name="Park H.-S."/>
            <person name="Perrone G."/>
            <person name="Piumi F."/>
            <person name="Punt P.J."/>
            <person name="Ram A.F."/>
            <person name="Ramon A."/>
            <person name="Rauscher S."/>
            <person name="Record E."/>
            <person name="Riano-Pachon D.M."/>
            <person name="Robert V."/>
            <person name="Roehrig J."/>
            <person name="Ruller R."/>
            <person name="Salamov A."/>
            <person name="Salih N.S."/>
            <person name="Samson R.A."/>
            <person name="Sandor E."/>
            <person name="Sanguinetti M."/>
            <person name="Schuetze T."/>
            <person name="Sepcic K."/>
            <person name="Shelest E."/>
            <person name="Sherlock G."/>
            <person name="Sophianopoulou V."/>
            <person name="Squina F.M."/>
            <person name="Sun H."/>
            <person name="Susca A."/>
            <person name="Todd R.B."/>
            <person name="Tsang A."/>
            <person name="Unkles S.E."/>
            <person name="van de Wiele N."/>
            <person name="van Rossen-Uffink D."/>
            <person name="Oliveira J.V."/>
            <person name="Vesth T.C."/>
            <person name="Visser J."/>
            <person name="Yu J.-H."/>
            <person name="Zhou M."/>
            <person name="Andersen M.R."/>
            <person name="Archer D.B."/>
            <person name="Baker S.E."/>
            <person name="Benoit I."/>
            <person name="Brakhage A.A."/>
            <person name="Braus G.H."/>
            <person name="Fischer R."/>
            <person name="Frisvad J.C."/>
            <person name="Goldman G.H."/>
            <person name="Houbraken J."/>
            <person name="Oakley B."/>
            <person name="Pocsi I."/>
            <person name="Scazzocchio C."/>
            <person name="Seiboth B."/>
            <person name="vanKuyk P.A."/>
            <person name="Wortman J."/>
            <person name="Dyer P.S."/>
            <person name="Grigoriev I.V."/>
        </authorList>
    </citation>
    <scope>NUCLEOTIDE SEQUENCE [LARGE SCALE GENOMIC DNA]</scope>
    <source>
        <strain evidence="8">CBS 506.65</strain>
    </source>
</reference>
<dbReference type="EC" id="3.6.1.1" evidence="3"/>
<evidence type="ECO:0000313" key="8">
    <source>
        <dbReference type="Proteomes" id="UP000184188"/>
    </source>
</evidence>
<dbReference type="GO" id="GO:0005737">
    <property type="term" value="C:cytoplasm"/>
    <property type="evidence" value="ECO:0007669"/>
    <property type="project" value="InterPro"/>
</dbReference>
<gene>
    <name evidence="7" type="ORF">ASPZODRAFT_17604</name>
</gene>
<evidence type="ECO:0000256" key="4">
    <source>
        <dbReference type="ARBA" id="ARBA00022723"/>
    </source>
</evidence>
<evidence type="ECO:0000256" key="2">
    <source>
        <dbReference type="ARBA" id="ARBA00006220"/>
    </source>
</evidence>
<proteinExistence type="inferred from homology"/>
<evidence type="ECO:0000256" key="5">
    <source>
        <dbReference type="ARBA" id="ARBA00022801"/>
    </source>
</evidence>
<dbReference type="SUPFAM" id="SSF50324">
    <property type="entry name" value="Inorganic pyrophosphatase"/>
    <property type="match status" value="1"/>
</dbReference>
<dbReference type="VEuPathDB" id="FungiDB:ASPZODRAFT_17604"/>
<dbReference type="Pfam" id="PF00719">
    <property type="entry name" value="Pyrophosphatase"/>
    <property type="match status" value="1"/>
</dbReference>
<sequence>MAYSIHETGRPNSLEHRIYLSRGSSLLSPWHEVPLYTEQRGIVNMIVTVPRWTHQSMTIAKDEFLTPLRPDTHKGELRYVPNIFPHRGYPWTYGALPQTFEDPNVEDQISRLPGDNEPLDVIDLAGDGDVGHTGQVREVKVLGAIGVIGFSETDWKIVAIDTRSELAERMQEIEDVETHMPGFLGTIKEWFRVYPLAEGGCTNQDVFRGELELAKGKAFASMLIERSHQSWNKIETKTR</sequence>
<dbReference type="Proteomes" id="UP000184188">
    <property type="component" value="Unassembled WGS sequence"/>
</dbReference>
<keyword evidence="8" id="KW-1185">Reference proteome</keyword>
<dbReference type="GeneID" id="34613525"/>
<name>A0A1L9SDW2_9EURO</name>
<keyword evidence="4" id="KW-0479">Metal-binding</keyword>
<comment type="cofactor">
    <cofactor evidence="1">
        <name>Mg(2+)</name>
        <dbReference type="ChEBI" id="CHEBI:18420"/>
    </cofactor>
</comment>
<keyword evidence="5" id="KW-0378">Hydrolase</keyword>
<accession>A0A1L9SDW2</accession>
<dbReference type="PANTHER" id="PTHR10286">
    <property type="entry name" value="INORGANIC PYROPHOSPHATASE"/>
    <property type="match status" value="1"/>
</dbReference>
<dbReference type="GO" id="GO:0000287">
    <property type="term" value="F:magnesium ion binding"/>
    <property type="evidence" value="ECO:0007669"/>
    <property type="project" value="InterPro"/>
</dbReference>
<evidence type="ECO:0000256" key="3">
    <source>
        <dbReference type="ARBA" id="ARBA00012146"/>
    </source>
</evidence>
<organism evidence="7 8">
    <name type="scientific">Penicilliopsis zonata CBS 506.65</name>
    <dbReference type="NCBI Taxonomy" id="1073090"/>
    <lineage>
        <taxon>Eukaryota</taxon>
        <taxon>Fungi</taxon>
        <taxon>Dikarya</taxon>
        <taxon>Ascomycota</taxon>
        <taxon>Pezizomycotina</taxon>
        <taxon>Eurotiomycetes</taxon>
        <taxon>Eurotiomycetidae</taxon>
        <taxon>Eurotiales</taxon>
        <taxon>Aspergillaceae</taxon>
        <taxon>Penicilliopsis</taxon>
    </lineage>
</organism>
<protein>
    <recommendedName>
        <fullName evidence="3">inorganic diphosphatase</fullName>
        <ecNumber evidence="3">3.6.1.1</ecNumber>
    </recommendedName>
</protein>
<dbReference type="OrthoDB" id="1608002at2759"/>
<comment type="similarity">
    <text evidence="2">Belongs to the PPase family.</text>
</comment>
<dbReference type="GO" id="GO:0006796">
    <property type="term" value="P:phosphate-containing compound metabolic process"/>
    <property type="evidence" value="ECO:0007669"/>
    <property type="project" value="InterPro"/>
</dbReference>
<dbReference type="GO" id="GO:0004427">
    <property type="term" value="F:inorganic diphosphate phosphatase activity"/>
    <property type="evidence" value="ECO:0007669"/>
    <property type="project" value="UniProtKB-EC"/>
</dbReference>
<evidence type="ECO:0000256" key="1">
    <source>
        <dbReference type="ARBA" id="ARBA00001946"/>
    </source>
</evidence>
<dbReference type="STRING" id="1073090.A0A1L9SDW2"/>
<dbReference type="Gene3D" id="3.90.80.10">
    <property type="entry name" value="Inorganic pyrophosphatase"/>
    <property type="match status" value="1"/>
</dbReference>
<dbReference type="RefSeq" id="XP_022579896.1">
    <property type="nucleotide sequence ID" value="XM_022727061.1"/>
</dbReference>
<dbReference type="EMBL" id="KV878345">
    <property type="protein sequence ID" value="OJJ45386.1"/>
    <property type="molecule type" value="Genomic_DNA"/>
</dbReference>
<evidence type="ECO:0000256" key="6">
    <source>
        <dbReference type="ARBA" id="ARBA00022842"/>
    </source>
</evidence>
<evidence type="ECO:0000313" key="7">
    <source>
        <dbReference type="EMBL" id="OJJ45386.1"/>
    </source>
</evidence>
<dbReference type="InterPro" id="IPR008162">
    <property type="entry name" value="Pyrophosphatase"/>
</dbReference>